<dbReference type="InterPro" id="IPR003594">
    <property type="entry name" value="HATPase_dom"/>
</dbReference>
<sequence length="541" mass="58388">MNDFGLYLAGALGGSGQRDNTVNQANKDELTQTDAVLKAIMDAAVDAVVVSDRVGKILSVNPAAIKMFQHTANEMQGHNVRILMPDALAHLHDGFMSDHMTTGEKRIIGLGREVEGKRKDGTVFPLHLSVGRTGHDCNEIFIGIMHDLTQRKSTEAALSRSQRLDAIGQMTGGIAHDFNNILTIVTGNLELLEMRNKDDRQTAMIRDALEAAELGADLTHRLLMFARRTTLHPVKSDLSEICLEALHLLERTLGATYRISTDFAADADPVMIDPTQLQSALMNLALNARDAMPNGGELIVSVANVTIDDDYIAQETDIKSGHYVRLSVIDNGIGMPPEAQSRAFEPFFTSKSDGNGTGLGLAMVYGFVRQSGGHVTLYSEPGHGTSFGLYFPSAHAAAAIETAPKPDTPIAPWHGNGERILVVEDNAVVRKISIERIRDLGFATEEASSGDEAYQMLKDGVAVDLVFSDLVMPGALNGYDLAARIRTEFPKLKVLLTSGYASDAVTGSMPGATPQEILHKPYRQADLIERLHALLGPSSGA</sequence>
<dbReference type="InterPro" id="IPR005467">
    <property type="entry name" value="His_kinase_dom"/>
</dbReference>
<dbReference type="SUPFAM" id="SSF55785">
    <property type="entry name" value="PYP-like sensor domain (PAS domain)"/>
    <property type="match status" value="1"/>
</dbReference>
<dbReference type="Gene3D" id="3.40.50.2300">
    <property type="match status" value="1"/>
</dbReference>
<dbReference type="NCBIfam" id="TIGR00229">
    <property type="entry name" value="sensory_box"/>
    <property type="match status" value="1"/>
</dbReference>
<evidence type="ECO:0000313" key="16">
    <source>
        <dbReference type="EMBL" id="CUH60660.1"/>
    </source>
</evidence>
<dbReference type="FunFam" id="3.30.450.20:FF:000060">
    <property type="entry name" value="Sensor protein FixL"/>
    <property type="match status" value="1"/>
</dbReference>
<dbReference type="PRINTS" id="PR00344">
    <property type="entry name" value="BCTRLSENSOR"/>
</dbReference>
<comment type="function">
    <text evidence="9">Putative oxygen sensor; modulates the activity of FixJ, a transcriptional activator of nitrogen fixation fixK gene. FixL probably acts as a kinase that phosphorylates FixJ.</text>
</comment>
<dbReference type="GO" id="GO:0005524">
    <property type="term" value="F:ATP binding"/>
    <property type="evidence" value="ECO:0007669"/>
    <property type="project" value="UniProtKB-KW"/>
</dbReference>
<dbReference type="Pfam" id="PF00989">
    <property type="entry name" value="PAS"/>
    <property type="match status" value="1"/>
</dbReference>
<evidence type="ECO:0000259" key="14">
    <source>
        <dbReference type="PROSITE" id="PS50112"/>
    </source>
</evidence>
<keyword evidence="4" id="KW-0808">Transferase</keyword>
<feature type="modified residue" description="4-aspartylphosphate" evidence="11">
    <location>
        <position position="469"/>
    </location>
</feature>
<dbReference type="InterPro" id="IPR004358">
    <property type="entry name" value="Sig_transdc_His_kin-like_C"/>
</dbReference>
<feature type="domain" description="Histidine kinase" evidence="12">
    <location>
        <begin position="173"/>
        <end position="395"/>
    </location>
</feature>
<evidence type="ECO:0000256" key="5">
    <source>
        <dbReference type="ARBA" id="ARBA00022741"/>
    </source>
</evidence>
<dbReference type="PROSITE" id="PS50110">
    <property type="entry name" value="RESPONSE_REGULATORY"/>
    <property type="match status" value="1"/>
</dbReference>
<dbReference type="GO" id="GO:0006355">
    <property type="term" value="P:regulation of DNA-templated transcription"/>
    <property type="evidence" value="ECO:0007669"/>
    <property type="project" value="InterPro"/>
</dbReference>
<dbReference type="Pfam" id="PF02518">
    <property type="entry name" value="HATPase_c"/>
    <property type="match status" value="1"/>
</dbReference>
<dbReference type="InterPro" id="IPR036097">
    <property type="entry name" value="HisK_dim/P_sf"/>
</dbReference>
<dbReference type="Proteomes" id="UP000051298">
    <property type="component" value="Unassembled WGS sequence"/>
</dbReference>
<dbReference type="PROSITE" id="PS50113">
    <property type="entry name" value="PAC"/>
    <property type="match status" value="1"/>
</dbReference>
<dbReference type="Pfam" id="PF00072">
    <property type="entry name" value="Response_reg"/>
    <property type="match status" value="1"/>
</dbReference>
<feature type="domain" description="PAC" evidence="15">
    <location>
        <begin position="110"/>
        <end position="160"/>
    </location>
</feature>
<evidence type="ECO:0000259" key="13">
    <source>
        <dbReference type="PROSITE" id="PS50110"/>
    </source>
</evidence>
<dbReference type="CDD" id="cd00082">
    <property type="entry name" value="HisKA"/>
    <property type="match status" value="1"/>
</dbReference>
<dbReference type="STRING" id="266809.PM03_13860"/>
<dbReference type="SMART" id="SM00448">
    <property type="entry name" value="REC"/>
    <property type="match status" value="1"/>
</dbReference>
<dbReference type="InterPro" id="IPR013767">
    <property type="entry name" value="PAS_fold"/>
</dbReference>
<dbReference type="InterPro" id="IPR035965">
    <property type="entry name" value="PAS-like_dom_sf"/>
</dbReference>
<evidence type="ECO:0000256" key="11">
    <source>
        <dbReference type="PROSITE-ProRule" id="PRU00169"/>
    </source>
</evidence>
<reference evidence="16 17" key="1">
    <citation type="submission" date="2015-09" db="EMBL/GenBank/DDBJ databases">
        <authorList>
            <consortium name="Swine Surveillance"/>
        </authorList>
    </citation>
    <scope>NUCLEOTIDE SEQUENCE [LARGE SCALE GENOMIC DNA]</scope>
    <source>
        <strain evidence="16 17">CECT 5294</strain>
    </source>
</reference>
<dbReference type="SMART" id="SM00091">
    <property type="entry name" value="PAS"/>
    <property type="match status" value="1"/>
</dbReference>
<evidence type="ECO:0000259" key="15">
    <source>
        <dbReference type="PROSITE" id="PS50113"/>
    </source>
</evidence>
<dbReference type="SMART" id="SM00387">
    <property type="entry name" value="HATPase_c"/>
    <property type="match status" value="1"/>
</dbReference>
<feature type="domain" description="PAS" evidence="14">
    <location>
        <begin position="33"/>
        <end position="103"/>
    </location>
</feature>
<dbReference type="Pfam" id="PF00512">
    <property type="entry name" value="HisKA"/>
    <property type="match status" value="1"/>
</dbReference>
<keyword evidence="6" id="KW-0418">Kinase</keyword>
<evidence type="ECO:0000256" key="6">
    <source>
        <dbReference type="ARBA" id="ARBA00022777"/>
    </source>
</evidence>
<dbReference type="EMBL" id="CYRX01000026">
    <property type="protein sequence ID" value="CUH60660.1"/>
    <property type="molecule type" value="Genomic_DNA"/>
</dbReference>
<dbReference type="EC" id="2.7.13.3" evidence="2"/>
<keyword evidence="7" id="KW-0067">ATP-binding</keyword>
<dbReference type="PANTHER" id="PTHR43065:SF46">
    <property type="entry name" value="C4-DICARBOXYLATE TRANSPORT SENSOR PROTEIN DCTB"/>
    <property type="match status" value="1"/>
</dbReference>
<protein>
    <recommendedName>
        <fullName evidence="10">Sensor protein FixL</fullName>
        <ecNumber evidence="2">2.7.13.3</ecNumber>
    </recommendedName>
</protein>
<accession>A0A0P1FFW6</accession>
<feature type="domain" description="Response regulatory" evidence="13">
    <location>
        <begin position="419"/>
        <end position="535"/>
    </location>
</feature>
<evidence type="ECO:0000256" key="7">
    <source>
        <dbReference type="ARBA" id="ARBA00022840"/>
    </source>
</evidence>
<dbReference type="InterPro" id="IPR036890">
    <property type="entry name" value="HATPase_C_sf"/>
</dbReference>
<evidence type="ECO:0000259" key="12">
    <source>
        <dbReference type="PROSITE" id="PS50109"/>
    </source>
</evidence>
<gene>
    <name evidence="16" type="ORF">THS5294_01956</name>
</gene>
<dbReference type="PANTHER" id="PTHR43065">
    <property type="entry name" value="SENSOR HISTIDINE KINASE"/>
    <property type="match status" value="1"/>
</dbReference>
<keyword evidence="3 11" id="KW-0597">Phosphoprotein</keyword>
<evidence type="ECO:0000256" key="10">
    <source>
        <dbReference type="ARBA" id="ARBA00070616"/>
    </source>
</evidence>
<dbReference type="SUPFAM" id="SSF47384">
    <property type="entry name" value="Homodimeric domain of signal transducing histidine kinase"/>
    <property type="match status" value="1"/>
</dbReference>
<dbReference type="GO" id="GO:0000155">
    <property type="term" value="F:phosphorelay sensor kinase activity"/>
    <property type="evidence" value="ECO:0007669"/>
    <property type="project" value="InterPro"/>
</dbReference>
<comment type="catalytic activity">
    <reaction evidence="1">
        <text>ATP + protein L-histidine = ADP + protein N-phospho-L-histidine.</text>
        <dbReference type="EC" id="2.7.13.3"/>
    </reaction>
</comment>
<dbReference type="InterPro" id="IPR000700">
    <property type="entry name" value="PAS-assoc_C"/>
</dbReference>
<name>A0A0P1FFW6_9RHOB</name>
<organism evidence="16 17">
    <name type="scientific">Thalassobacter stenotrophicus</name>
    <dbReference type="NCBI Taxonomy" id="266809"/>
    <lineage>
        <taxon>Bacteria</taxon>
        <taxon>Pseudomonadati</taxon>
        <taxon>Pseudomonadota</taxon>
        <taxon>Alphaproteobacteria</taxon>
        <taxon>Rhodobacterales</taxon>
        <taxon>Roseobacteraceae</taxon>
        <taxon>Thalassobacter</taxon>
    </lineage>
</organism>
<keyword evidence="8" id="KW-0902">Two-component regulatory system</keyword>
<dbReference type="Gene3D" id="3.30.565.10">
    <property type="entry name" value="Histidine kinase-like ATPase, C-terminal domain"/>
    <property type="match status" value="1"/>
</dbReference>
<dbReference type="InterPro" id="IPR003661">
    <property type="entry name" value="HisK_dim/P_dom"/>
</dbReference>
<dbReference type="Gene3D" id="1.10.287.130">
    <property type="match status" value="1"/>
</dbReference>
<dbReference type="SMART" id="SM00388">
    <property type="entry name" value="HisKA"/>
    <property type="match status" value="1"/>
</dbReference>
<dbReference type="PROSITE" id="PS50109">
    <property type="entry name" value="HIS_KIN"/>
    <property type="match status" value="1"/>
</dbReference>
<evidence type="ECO:0000256" key="4">
    <source>
        <dbReference type="ARBA" id="ARBA00022679"/>
    </source>
</evidence>
<dbReference type="InterPro" id="IPR001789">
    <property type="entry name" value="Sig_transdc_resp-reg_receiver"/>
</dbReference>
<dbReference type="InterPro" id="IPR011006">
    <property type="entry name" value="CheY-like_superfamily"/>
</dbReference>
<evidence type="ECO:0000313" key="17">
    <source>
        <dbReference type="Proteomes" id="UP000051298"/>
    </source>
</evidence>
<proteinExistence type="predicted"/>
<evidence type="ECO:0000256" key="8">
    <source>
        <dbReference type="ARBA" id="ARBA00023012"/>
    </source>
</evidence>
<evidence type="ECO:0000256" key="2">
    <source>
        <dbReference type="ARBA" id="ARBA00012438"/>
    </source>
</evidence>
<evidence type="ECO:0000256" key="9">
    <source>
        <dbReference type="ARBA" id="ARBA00059827"/>
    </source>
</evidence>
<dbReference type="InterPro" id="IPR000014">
    <property type="entry name" value="PAS"/>
</dbReference>
<dbReference type="SUPFAM" id="SSF52172">
    <property type="entry name" value="CheY-like"/>
    <property type="match status" value="1"/>
</dbReference>
<dbReference type="CDD" id="cd00130">
    <property type="entry name" value="PAS"/>
    <property type="match status" value="1"/>
</dbReference>
<dbReference type="SUPFAM" id="SSF55874">
    <property type="entry name" value="ATPase domain of HSP90 chaperone/DNA topoisomerase II/histidine kinase"/>
    <property type="match status" value="1"/>
</dbReference>
<dbReference type="Gene3D" id="3.30.450.20">
    <property type="entry name" value="PAS domain"/>
    <property type="match status" value="1"/>
</dbReference>
<keyword evidence="5" id="KW-0547">Nucleotide-binding</keyword>
<dbReference type="AlphaFoldDB" id="A0A0P1FFW6"/>
<evidence type="ECO:0000256" key="1">
    <source>
        <dbReference type="ARBA" id="ARBA00000085"/>
    </source>
</evidence>
<dbReference type="eggNOG" id="COG3852">
    <property type="taxonomic scope" value="Bacteria"/>
</dbReference>
<evidence type="ECO:0000256" key="3">
    <source>
        <dbReference type="ARBA" id="ARBA00022553"/>
    </source>
</evidence>
<dbReference type="PROSITE" id="PS50112">
    <property type="entry name" value="PAS"/>
    <property type="match status" value="1"/>
</dbReference>